<comment type="caution">
    <text evidence="2">The sequence shown here is derived from an EMBL/GenBank/DDBJ whole genome shotgun (WGS) entry which is preliminary data.</text>
</comment>
<dbReference type="Proteomes" id="UP000467840">
    <property type="component" value="Chromosome 4"/>
</dbReference>
<dbReference type="EMBL" id="JAAGAX010000010">
    <property type="protein sequence ID" value="KAF2301258.1"/>
    <property type="molecule type" value="Genomic_DNA"/>
</dbReference>
<protein>
    <submittedName>
        <fullName evidence="2">Uncharacterized protein</fullName>
    </submittedName>
</protein>
<evidence type="ECO:0000313" key="2">
    <source>
        <dbReference type="EMBL" id="KAF2301258.1"/>
    </source>
</evidence>
<organism evidence="2 3">
    <name type="scientific">Hevea brasiliensis</name>
    <name type="common">Para rubber tree</name>
    <name type="synonym">Siphonia brasiliensis</name>
    <dbReference type="NCBI Taxonomy" id="3981"/>
    <lineage>
        <taxon>Eukaryota</taxon>
        <taxon>Viridiplantae</taxon>
        <taxon>Streptophyta</taxon>
        <taxon>Embryophyta</taxon>
        <taxon>Tracheophyta</taxon>
        <taxon>Spermatophyta</taxon>
        <taxon>Magnoliopsida</taxon>
        <taxon>eudicotyledons</taxon>
        <taxon>Gunneridae</taxon>
        <taxon>Pentapetalae</taxon>
        <taxon>rosids</taxon>
        <taxon>fabids</taxon>
        <taxon>Malpighiales</taxon>
        <taxon>Euphorbiaceae</taxon>
        <taxon>Crotonoideae</taxon>
        <taxon>Micrandreae</taxon>
        <taxon>Hevea</taxon>
    </lineage>
</organism>
<evidence type="ECO:0000256" key="1">
    <source>
        <dbReference type="SAM" id="MobiDB-lite"/>
    </source>
</evidence>
<dbReference type="SUPFAM" id="SSF56672">
    <property type="entry name" value="DNA/RNA polymerases"/>
    <property type="match status" value="1"/>
</dbReference>
<feature type="compositionally biased region" description="Low complexity" evidence="1">
    <location>
        <begin position="49"/>
        <end position="60"/>
    </location>
</feature>
<feature type="region of interest" description="Disordered" evidence="1">
    <location>
        <begin position="34"/>
        <end position="60"/>
    </location>
</feature>
<name>A0A6A6LLW2_HEVBR</name>
<evidence type="ECO:0000313" key="3">
    <source>
        <dbReference type="Proteomes" id="UP000467840"/>
    </source>
</evidence>
<keyword evidence="3" id="KW-1185">Reference proteome</keyword>
<reference evidence="2 3" key="1">
    <citation type="journal article" date="2020" name="Mol. Plant">
        <title>The Chromosome-Based Rubber Tree Genome Provides New Insights into Spurge Genome Evolution and Rubber Biosynthesis.</title>
        <authorList>
            <person name="Liu J."/>
            <person name="Shi C."/>
            <person name="Shi C.C."/>
            <person name="Li W."/>
            <person name="Zhang Q.J."/>
            <person name="Zhang Y."/>
            <person name="Li K."/>
            <person name="Lu H.F."/>
            <person name="Shi C."/>
            <person name="Zhu S.T."/>
            <person name="Xiao Z.Y."/>
            <person name="Nan H."/>
            <person name="Yue Y."/>
            <person name="Zhu X.G."/>
            <person name="Wu Y."/>
            <person name="Hong X.N."/>
            <person name="Fan G.Y."/>
            <person name="Tong Y."/>
            <person name="Zhang D."/>
            <person name="Mao C.L."/>
            <person name="Liu Y.L."/>
            <person name="Hao S.J."/>
            <person name="Liu W.Q."/>
            <person name="Lv M.Q."/>
            <person name="Zhang H.B."/>
            <person name="Liu Y."/>
            <person name="Hu-Tang G.R."/>
            <person name="Wang J.P."/>
            <person name="Wang J.H."/>
            <person name="Sun Y.H."/>
            <person name="Ni S.B."/>
            <person name="Chen W.B."/>
            <person name="Zhang X.C."/>
            <person name="Jiao Y.N."/>
            <person name="Eichler E.E."/>
            <person name="Li G.H."/>
            <person name="Liu X."/>
            <person name="Gao L.Z."/>
        </authorList>
    </citation>
    <scope>NUCLEOTIDE SEQUENCE [LARGE SCALE GENOMIC DNA]</scope>
    <source>
        <strain evidence="3">cv. GT1</strain>
        <tissue evidence="2">Leaf</tissue>
    </source>
</reference>
<accession>A0A6A6LLW2</accession>
<gene>
    <name evidence="2" type="ORF">GH714_021767</name>
</gene>
<dbReference type="InterPro" id="IPR043502">
    <property type="entry name" value="DNA/RNA_pol_sf"/>
</dbReference>
<sequence>MSSSLGAEFLGTEDVENDVTSNVEGFISKSMDDVALENGTPGSPCHMNSKSASSEASISHSIEDKLLESRVSLPLNFQEQELCHQPINDIHDPPVDTVLNSNSSTDYNEIQGLLDDYKDLFEDPKTLPPFRNHNHSIPLQPNTQPISVRPYRYPHFQKAEIEKLVSEMLANDYST</sequence>
<dbReference type="AlphaFoldDB" id="A0A6A6LLW2"/>
<proteinExistence type="predicted"/>
<dbReference type="Gene3D" id="3.10.10.10">
    <property type="entry name" value="HIV Type 1 Reverse Transcriptase, subunit A, domain 1"/>
    <property type="match status" value="1"/>
</dbReference>